<evidence type="ECO:0000256" key="1">
    <source>
        <dbReference type="SAM" id="MobiDB-lite"/>
    </source>
</evidence>
<organism evidence="2 3">
    <name type="scientific">Cyclostephanos tholiformis</name>
    <dbReference type="NCBI Taxonomy" id="382380"/>
    <lineage>
        <taxon>Eukaryota</taxon>
        <taxon>Sar</taxon>
        <taxon>Stramenopiles</taxon>
        <taxon>Ochrophyta</taxon>
        <taxon>Bacillariophyta</taxon>
        <taxon>Coscinodiscophyceae</taxon>
        <taxon>Thalassiosirophycidae</taxon>
        <taxon>Stephanodiscales</taxon>
        <taxon>Stephanodiscaceae</taxon>
        <taxon>Cyclostephanos</taxon>
    </lineage>
</organism>
<dbReference type="EMBL" id="JALLPB020000629">
    <property type="protein sequence ID" value="KAL3807445.1"/>
    <property type="molecule type" value="Genomic_DNA"/>
</dbReference>
<keyword evidence="3" id="KW-1185">Reference proteome</keyword>
<name>A0ABD3R384_9STRA</name>
<proteinExistence type="predicted"/>
<evidence type="ECO:0000313" key="3">
    <source>
        <dbReference type="Proteomes" id="UP001530377"/>
    </source>
</evidence>
<gene>
    <name evidence="2" type="ORF">ACHAXA_003974</name>
</gene>
<evidence type="ECO:0000313" key="2">
    <source>
        <dbReference type="EMBL" id="KAL3807445.1"/>
    </source>
</evidence>
<dbReference type="AlphaFoldDB" id="A0ABD3R384"/>
<reference evidence="2 3" key="1">
    <citation type="submission" date="2024-10" db="EMBL/GenBank/DDBJ databases">
        <title>Updated reference genomes for cyclostephanoid diatoms.</title>
        <authorList>
            <person name="Roberts W.R."/>
            <person name="Alverson A.J."/>
        </authorList>
    </citation>
    <scope>NUCLEOTIDE SEQUENCE [LARGE SCALE GENOMIC DNA]</scope>
    <source>
        <strain evidence="2 3">AJA228-03</strain>
    </source>
</reference>
<sequence length="111" mass="13181">MTIFKDGKELEKVTLSDYDDKDKLHLLFAAKGFTKYTNEEVAVGRKLTEKQEIEGEKKIANSQSEKKSYTQIRQERRQQRMRKKMRARVTMRELKEARENFEAGHPSTFEH</sequence>
<comment type="caution">
    <text evidence="2">The sequence shown here is derived from an EMBL/GenBank/DDBJ whole genome shotgun (WGS) entry which is preliminary data.</text>
</comment>
<protein>
    <submittedName>
        <fullName evidence="2">Uncharacterized protein</fullName>
    </submittedName>
</protein>
<dbReference type="Proteomes" id="UP001530377">
    <property type="component" value="Unassembled WGS sequence"/>
</dbReference>
<accession>A0ABD3R384</accession>
<feature type="compositionally biased region" description="Basic and acidic residues" evidence="1">
    <location>
        <begin position="52"/>
        <end position="78"/>
    </location>
</feature>
<feature type="region of interest" description="Disordered" evidence="1">
    <location>
        <begin position="52"/>
        <end position="83"/>
    </location>
</feature>